<evidence type="ECO:0008006" key="4">
    <source>
        <dbReference type="Google" id="ProtNLM"/>
    </source>
</evidence>
<feature type="compositionally biased region" description="Polar residues" evidence="1">
    <location>
        <begin position="39"/>
        <end position="48"/>
    </location>
</feature>
<protein>
    <recommendedName>
        <fullName evidence="4">Zn(2)-C6 fungal-type domain-containing protein</fullName>
    </recommendedName>
</protein>
<comment type="caution">
    <text evidence="2">The sequence shown here is derived from an EMBL/GenBank/DDBJ whole genome shotgun (WGS) entry which is preliminary data.</text>
</comment>
<keyword evidence="3" id="KW-1185">Reference proteome</keyword>
<sequence length="330" mass="36945">MTPNIHQTAEGVDSSVPGRIQTWLNGVEEGCAPMIEPLSVTSPSSPRETSGRDDSRPQPQTPHRRPNIQHIQDEWDKDRLSPTYSNFSDANIFDTPTIPPKFTSNKQSNDGGGVCSISSRTTISDLEDVERKYYQPGSIAAKAVRYVTLGTSSDCSFSLSSACIQSPNSHHPPTVPDYNISRISSEPIDPNKTYLVHVFSCLQCTLANLTCSRTLPACSRCIRKDCWDVCLLQRRKLNVEYVSGDFVNNTTPKLLRVKNEGDKAWARKLDVRDELIESWNATQDRKNWVLPVNNYKLGNFKNDGYKKDTSRHPGRGIGRMAHAVMKLEFA</sequence>
<organism evidence="2 3">
    <name type="scientific">Delitschia confertaspora ATCC 74209</name>
    <dbReference type="NCBI Taxonomy" id="1513339"/>
    <lineage>
        <taxon>Eukaryota</taxon>
        <taxon>Fungi</taxon>
        <taxon>Dikarya</taxon>
        <taxon>Ascomycota</taxon>
        <taxon>Pezizomycotina</taxon>
        <taxon>Dothideomycetes</taxon>
        <taxon>Pleosporomycetidae</taxon>
        <taxon>Pleosporales</taxon>
        <taxon>Delitschiaceae</taxon>
        <taxon>Delitschia</taxon>
    </lineage>
</organism>
<evidence type="ECO:0000313" key="2">
    <source>
        <dbReference type="EMBL" id="KAF2200609.1"/>
    </source>
</evidence>
<dbReference type="EMBL" id="ML994014">
    <property type="protein sequence ID" value="KAF2200609.1"/>
    <property type="molecule type" value="Genomic_DNA"/>
</dbReference>
<gene>
    <name evidence="2" type="ORF">GQ43DRAFT_481437</name>
</gene>
<accession>A0A9P4JLT1</accession>
<dbReference type="AlphaFoldDB" id="A0A9P4JLT1"/>
<evidence type="ECO:0000313" key="3">
    <source>
        <dbReference type="Proteomes" id="UP000799536"/>
    </source>
</evidence>
<name>A0A9P4JLT1_9PLEO</name>
<proteinExistence type="predicted"/>
<feature type="compositionally biased region" description="Basic and acidic residues" evidence="1">
    <location>
        <begin position="71"/>
        <end position="80"/>
    </location>
</feature>
<reference evidence="2" key="1">
    <citation type="journal article" date="2020" name="Stud. Mycol.">
        <title>101 Dothideomycetes genomes: a test case for predicting lifestyles and emergence of pathogens.</title>
        <authorList>
            <person name="Haridas S."/>
            <person name="Albert R."/>
            <person name="Binder M."/>
            <person name="Bloem J."/>
            <person name="Labutti K."/>
            <person name="Salamov A."/>
            <person name="Andreopoulos B."/>
            <person name="Baker S."/>
            <person name="Barry K."/>
            <person name="Bills G."/>
            <person name="Bluhm B."/>
            <person name="Cannon C."/>
            <person name="Castanera R."/>
            <person name="Culley D."/>
            <person name="Daum C."/>
            <person name="Ezra D."/>
            <person name="Gonzalez J."/>
            <person name="Henrissat B."/>
            <person name="Kuo A."/>
            <person name="Liang C."/>
            <person name="Lipzen A."/>
            <person name="Lutzoni F."/>
            <person name="Magnuson J."/>
            <person name="Mondo S."/>
            <person name="Nolan M."/>
            <person name="Ohm R."/>
            <person name="Pangilinan J."/>
            <person name="Park H.-J."/>
            <person name="Ramirez L."/>
            <person name="Alfaro M."/>
            <person name="Sun H."/>
            <person name="Tritt A."/>
            <person name="Yoshinaga Y."/>
            <person name="Zwiers L.-H."/>
            <person name="Turgeon B."/>
            <person name="Goodwin S."/>
            <person name="Spatafora J."/>
            <person name="Crous P."/>
            <person name="Grigoriev I."/>
        </authorList>
    </citation>
    <scope>NUCLEOTIDE SEQUENCE</scope>
    <source>
        <strain evidence="2">ATCC 74209</strain>
    </source>
</reference>
<evidence type="ECO:0000256" key="1">
    <source>
        <dbReference type="SAM" id="MobiDB-lite"/>
    </source>
</evidence>
<feature type="region of interest" description="Disordered" evidence="1">
    <location>
        <begin position="34"/>
        <end position="82"/>
    </location>
</feature>
<dbReference type="Proteomes" id="UP000799536">
    <property type="component" value="Unassembled WGS sequence"/>
</dbReference>
<dbReference type="OrthoDB" id="3932796at2759"/>